<dbReference type="Gene3D" id="3.30.30.30">
    <property type="match status" value="1"/>
</dbReference>
<dbReference type="Gene3D" id="3.30.420.40">
    <property type="match status" value="2"/>
</dbReference>
<dbReference type="EMBL" id="ML220146">
    <property type="protein sequence ID" value="TGZ78019.1"/>
    <property type="molecule type" value="Genomic_DNA"/>
</dbReference>
<dbReference type="Proteomes" id="UP000298138">
    <property type="component" value="Unassembled WGS sequence"/>
</dbReference>
<dbReference type="PRINTS" id="PR00301">
    <property type="entry name" value="HEATSHOCK70"/>
</dbReference>
<dbReference type="InParanoid" id="A0A4S2MR23"/>
<dbReference type="GO" id="GO:0005524">
    <property type="term" value="F:ATP binding"/>
    <property type="evidence" value="ECO:0007669"/>
    <property type="project" value="UniProtKB-KW"/>
</dbReference>
<dbReference type="InterPro" id="IPR043129">
    <property type="entry name" value="ATPase_NBD"/>
</dbReference>
<dbReference type="Pfam" id="PF00012">
    <property type="entry name" value="HSP70"/>
    <property type="match status" value="1"/>
</dbReference>
<comment type="similarity">
    <text evidence="1">Belongs to the heat shock protein 70 family.</text>
</comment>
<dbReference type="OrthoDB" id="29851at2759"/>
<dbReference type="FunCoup" id="A0A4S2MR23">
    <property type="interactions" value="391"/>
</dbReference>
<name>A0A4S2MR23_9PEZI</name>
<evidence type="ECO:0000256" key="1">
    <source>
        <dbReference type="ARBA" id="ARBA00007381"/>
    </source>
</evidence>
<evidence type="ECO:0000313" key="6">
    <source>
        <dbReference type="Proteomes" id="UP000298138"/>
    </source>
</evidence>
<evidence type="ECO:0000313" key="5">
    <source>
        <dbReference type="EMBL" id="TGZ78019.1"/>
    </source>
</evidence>
<dbReference type="SUPFAM" id="SSF53067">
    <property type="entry name" value="Actin-like ATPase domain"/>
    <property type="match status" value="2"/>
</dbReference>
<dbReference type="Gene3D" id="3.90.640.10">
    <property type="entry name" value="Actin, Chain A, domain 4"/>
    <property type="match status" value="1"/>
</dbReference>
<reference evidence="5 6" key="1">
    <citation type="submission" date="2019-04" db="EMBL/GenBank/DDBJ databases">
        <title>Comparative genomics and transcriptomics to analyze fruiting body development in filamentous ascomycetes.</title>
        <authorList>
            <consortium name="DOE Joint Genome Institute"/>
            <person name="Lutkenhaus R."/>
            <person name="Traeger S."/>
            <person name="Breuer J."/>
            <person name="Kuo A."/>
            <person name="Lipzen A."/>
            <person name="Pangilinan J."/>
            <person name="Dilworth D."/>
            <person name="Sandor L."/>
            <person name="Poggeler S."/>
            <person name="Barry K."/>
            <person name="Grigoriev I.V."/>
            <person name="Nowrousian M."/>
        </authorList>
    </citation>
    <scope>NUCLEOTIDE SEQUENCE [LARGE SCALE GENOMIC DNA]</scope>
    <source>
        <strain evidence="5 6">CBS 389.68</strain>
    </source>
</reference>
<dbReference type="PROSITE" id="PS01036">
    <property type="entry name" value="HSP70_3"/>
    <property type="match status" value="1"/>
</dbReference>
<accession>A0A4S2MR23</accession>
<dbReference type="PANTHER" id="PTHR45639:SF32">
    <property type="entry name" value="HEAT SHOCK PROTEIN PDR13"/>
    <property type="match status" value="1"/>
</dbReference>
<organism evidence="5 6">
    <name type="scientific">Ascodesmis nigricans</name>
    <dbReference type="NCBI Taxonomy" id="341454"/>
    <lineage>
        <taxon>Eukaryota</taxon>
        <taxon>Fungi</taxon>
        <taxon>Dikarya</taxon>
        <taxon>Ascomycota</taxon>
        <taxon>Pezizomycotina</taxon>
        <taxon>Pezizomycetes</taxon>
        <taxon>Pezizales</taxon>
        <taxon>Ascodesmidaceae</taxon>
        <taxon>Ascodesmis</taxon>
    </lineage>
</organism>
<keyword evidence="2" id="KW-0547">Nucleotide-binding</keyword>
<sequence>MSENPEVNVAEAEATPITIGISFGNSNSSIAFTSPDGKAEVIANEDGDRQIPSVLSYLTGDEFHGQEARNQLVRNAENTVAYFRDFLGKSFAEIDPTHSHASAHPVDADGKPAFKVKEKDNAPASTLSVNEITSRHLRRLVTSAADFLGKPVKSAVVTVPTDFSEAQRAALIKSAKAADLEILQTIHEPVAAVLSYSAKENHQPEDKTILVCDLGGTRCDTAIVAVRGGMYTILATAHDYELGGFKLDEVLVEHFAKEFIKKHKSDPRTNSRALAKLKLESEAVKRTLSIATSAPLAVDSLHDGHDFHSTINRLRFEMLSKKVFDDIVKLAEHTVQKAELDLLDIDTVILSGGTSHIPKIATRLAQIFPVGTAIHAPATDTAALNPSELSAKGAAIQAALIQEFDTEDIHQSEHPGVTVAPHLAAAIGVVVSPSADEAEGFHILLHPSTALPARGKAEFTVSADGDVVVKIAEAERYIHVTKPEPVEKPAKEEKDEDEDEDSDEESDEEEEEEKREKKWKVKGVLAEARLQGVKKEDKVEVTVNAAVDGGLNIAARVVGTQNGVRGVIKPSA</sequence>
<gene>
    <name evidence="5" type="ORF">EX30DRAFT_310494</name>
</gene>
<dbReference type="STRING" id="341454.A0A4S2MR23"/>
<keyword evidence="6" id="KW-1185">Reference proteome</keyword>
<dbReference type="GO" id="GO:0005634">
    <property type="term" value="C:nucleus"/>
    <property type="evidence" value="ECO:0007669"/>
    <property type="project" value="TreeGrafter"/>
</dbReference>
<dbReference type="GO" id="GO:0005829">
    <property type="term" value="C:cytosol"/>
    <property type="evidence" value="ECO:0007669"/>
    <property type="project" value="TreeGrafter"/>
</dbReference>
<feature type="region of interest" description="Disordered" evidence="4">
    <location>
        <begin position="480"/>
        <end position="520"/>
    </location>
</feature>
<feature type="compositionally biased region" description="Acidic residues" evidence="4">
    <location>
        <begin position="494"/>
        <end position="513"/>
    </location>
</feature>
<evidence type="ECO:0000256" key="4">
    <source>
        <dbReference type="SAM" id="MobiDB-lite"/>
    </source>
</evidence>
<dbReference type="PANTHER" id="PTHR45639">
    <property type="entry name" value="HSC70CB, ISOFORM G-RELATED"/>
    <property type="match status" value="1"/>
</dbReference>
<dbReference type="FunFam" id="3.90.640.10:FF:000010">
    <property type="entry name" value="heat shock 70 kDa protein 14"/>
    <property type="match status" value="1"/>
</dbReference>
<dbReference type="FunFam" id="3.30.30.30:FF:000009">
    <property type="entry name" value="Heat shock protein Hsp70"/>
    <property type="match status" value="1"/>
</dbReference>
<evidence type="ECO:0000256" key="2">
    <source>
        <dbReference type="ARBA" id="ARBA00022741"/>
    </source>
</evidence>
<keyword evidence="3" id="KW-0067">ATP-binding</keyword>
<evidence type="ECO:0000256" key="3">
    <source>
        <dbReference type="ARBA" id="ARBA00022840"/>
    </source>
</evidence>
<feature type="compositionally biased region" description="Basic and acidic residues" evidence="4">
    <location>
        <begin position="480"/>
        <end position="493"/>
    </location>
</feature>
<protein>
    <submittedName>
        <fullName evidence="5">HSP70-domain-containing protein</fullName>
    </submittedName>
</protein>
<dbReference type="InterPro" id="IPR013126">
    <property type="entry name" value="Hsp_70_fam"/>
</dbReference>
<dbReference type="InterPro" id="IPR018181">
    <property type="entry name" value="Heat_shock_70_CS"/>
</dbReference>
<dbReference type="CDD" id="cd10232">
    <property type="entry name" value="ASKHA_NBD_HSP70_ScSsz1p-like"/>
    <property type="match status" value="1"/>
</dbReference>
<proteinExistence type="inferred from homology"/>
<dbReference type="GO" id="GO:0140662">
    <property type="term" value="F:ATP-dependent protein folding chaperone"/>
    <property type="evidence" value="ECO:0007669"/>
    <property type="project" value="InterPro"/>
</dbReference>
<dbReference type="AlphaFoldDB" id="A0A4S2MR23"/>